<dbReference type="InParanoid" id="A0A6J2S8R1"/>
<dbReference type="PROSITE" id="PS50026">
    <property type="entry name" value="EGF_3"/>
    <property type="match status" value="1"/>
</dbReference>
<dbReference type="PROSITE" id="PS00022">
    <property type="entry name" value="EGF_1"/>
    <property type="match status" value="1"/>
</dbReference>
<dbReference type="SUPFAM" id="SSF57196">
    <property type="entry name" value="EGF/Laminin"/>
    <property type="match status" value="1"/>
</dbReference>
<name>A0A6J2S8R1_COTGO</name>
<dbReference type="RefSeq" id="XP_029318359.1">
    <property type="nucleotide sequence ID" value="XM_029462499.1"/>
</dbReference>
<dbReference type="CDD" id="cd00054">
    <property type="entry name" value="EGF_CA"/>
    <property type="match status" value="1"/>
</dbReference>
<dbReference type="SMART" id="SM00181">
    <property type="entry name" value="EGF"/>
    <property type="match status" value="1"/>
</dbReference>
<protein>
    <submittedName>
        <fullName evidence="6">SE-cephalotoxin-like</fullName>
    </submittedName>
</protein>
<keyword evidence="2" id="KW-1133">Transmembrane helix</keyword>
<feature type="disulfide bond" evidence="1">
    <location>
        <begin position="487"/>
        <end position="496"/>
    </location>
</feature>
<evidence type="ECO:0000256" key="3">
    <source>
        <dbReference type="SAM" id="SignalP"/>
    </source>
</evidence>
<evidence type="ECO:0000259" key="4">
    <source>
        <dbReference type="PROSITE" id="PS50026"/>
    </source>
</evidence>
<accession>A0A6J2S8R1</accession>
<dbReference type="PROSITE" id="PS01186">
    <property type="entry name" value="EGF_2"/>
    <property type="match status" value="1"/>
</dbReference>
<reference evidence="6" key="1">
    <citation type="submission" date="2025-08" db="UniProtKB">
        <authorList>
            <consortium name="RefSeq"/>
        </authorList>
    </citation>
    <scope>IDENTIFICATION</scope>
</reference>
<dbReference type="KEGG" id="cgob:115028616"/>
<gene>
    <name evidence="6" type="primary">LOC115028616</name>
</gene>
<keyword evidence="5" id="KW-1185">Reference proteome</keyword>
<dbReference type="InterPro" id="IPR039051">
    <property type="entry name" value="SE-CTX-like"/>
</dbReference>
<keyword evidence="3" id="KW-0732">Signal</keyword>
<evidence type="ECO:0000256" key="2">
    <source>
        <dbReference type="SAM" id="Phobius"/>
    </source>
</evidence>
<feature type="domain" description="EGF-like" evidence="4">
    <location>
        <begin position="458"/>
        <end position="497"/>
    </location>
</feature>
<keyword evidence="1" id="KW-0245">EGF-like domain</keyword>
<sequence>MAFPRRSASMLLASLILLYWTTSSARSHDPTSSDLSPPHRVKRDQAFENREKFKETFELIKDSVSFTHDILKVKDVLQKLGKFASLAPGGLGAVFSLINVILIFIPQHDPVMEELQKGFSEVNRKLDSLSIHISNLATDVEWFNYASVYSQDEVRILNAWKKFDELRVNGRSVESGEDKLRLVEIFTNYYEYTATEASVANLYHYLTVESTSLSGNINQLLTKKFKCDIKEIVKFNIYFSTLLWKGMVLNEVYWKLIGFKSGDKEAEHAKMLNNVYAAQMSAVDSCLKNSEWYMKEDIKEITKALGTNDKTALAGEVKKALDKKYDWYDWVVVVFNNDEDTNYIRYDLTEVSVDKVTVAVGPTRRAADHHEYDLIRVADECFKDKVCDVKERLGTFVYNYINEHSTTGDIFPLKFKDYATATLAAYGSDFVQVPEPFREYDCWWGSYTRKISVYRSKKSPNCVSGRTCSNGGTCKTLLDSNDFLCECRNGYYGDTCEQKKDMSVVQEMNALYPVTSIVTTQGKLKTMGAKLQEILDTINARCPRQ</sequence>
<dbReference type="Proteomes" id="UP000504630">
    <property type="component" value="Chromosome 23"/>
</dbReference>
<evidence type="ECO:0000313" key="6">
    <source>
        <dbReference type="RefSeq" id="XP_029318359.1"/>
    </source>
</evidence>
<dbReference type="Gene3D" id="2.10.25.10">
    <property type="entry name" value="Laminin"/>
    <property type="match status" value="1"/>
</dbReference>
<dbReference type="OrthoDB" id="4405280at2759"/>
<keyword evidence="2" id="KW-0472">Membrane</keyword>
<dbReference type="PANTHER" id="PTHR40472">
    <property type="entry name" value="RICIN B-TYPE LECTIN DOMAIN-CONTAINING PROTEIN"/>
    <property type="match status" value="1"/>
</dbReference>
<comment type="caution">
    <text evidence="1">Lacks conserved residue(s) required for the propagation of feature annotation.</text>
</comment>
<dbReference type="AlphaFoldDB" id="A0A6J2S8R1"/>
<dbReference type="PANTHER" id="PTHR40472:SF6">
    <property type="entry name" value="RICIN B-TYPE LECTIN DOMAIN-CONTAINING PROTEIN"/>
    <property type="match status" value="1"/>
</dbReference>
<evidence type="ECO:0000256" key="1">
    <source>
        <dbReference type="PROSITE-ProRule" id="PRU00076"/>
    </source>
</evidence>
<feature type="chain" id="PRO_5026654630" evidence="3">
    <location>
        <begin position="26"/>
        <end position="545"/>
    </location>
</feature>
<dbReference type="InterPro" id="IPR000742">
    <property type="entry name" value="EGF"/>
</dbReference>
<organism evidence="5 6">
    <name type="scientific">Cottoperca gobio</name>
    <name type="common">Frogmouth</name>
    <name type="synonym">Aphritis gobio</name>
    <dbReference type="NCBI Taxonomy" id="56716"/>
    <lineage>
        <taxon>Eukaryota</taxon>
        <taxon>Metazoa</taxon>
        <taxon>Chordata</taxon>
        <taxon>Craniata</taxon>
        <taxon>Vertebrata</taxon>
        <taxon>Euteleostomi</taxon>
        <taxon>Actinopterygii</taxon>
        <taxon>Neopterygii</taxon>
        <taxon>Teleostei</taxon>
        <taxon>Neoteleostei</taxon>
        <taxon>Acanthomorphata</taxon>
        <taxon>Eupercaria</taxon>
        <taxon>Perciformes</taxon>
        <taxon>Notothenioidei</taxon>
        <taxon>Bovichtidae</taxon>
        <taxon>Cottoperca</taxon>
    </lineage>
</organism>
<proteinExistence type="predicted"/>
<feature type="transmembrane region" description="Helical" evidence="2">
    <location>
        <begin position="83"/>
        <end position="105"/>
    </location>
</feature>
<keyword evidence="2" id="KW-0812">Transmembrane</keyword>
<dbReference type="GeneID" id="115028616"/>
<dbReference type="Pfam" id="PF00008">
    <property type="entry name" value="EGF"/>
    <property type="match status" value="1"/>
</dbReference>
<feature type="signal peptide" evidence="3">
    <location>
        <begin position="1"/>
        <end position="25"/>
    </location>
</feature>
<evidence type="ECO:0000313" key="5">
    <source>
        <dbReference type="Proteomes" id="UP000504630"/>
    </source>
</evidence>
<keyword evidence="1" id="KW-1015">Disulfide bond</keyword>
<feature type="disulfide bond" evidence="1">
    <location>
        <begin position="468"/>
        <end position="485"/>
    </location>
</feature>